<dbReference type="RefSeq" id="WP_169591207.1">
    <property type="nucleotide sequence ID" value="NZ_VCQU01000008.1"/>
</dbReference>
<protein>
    <recommendedName>
        <fullName evidence="2">Histone deacetylase domain-containing protein</fullName>
    </recommendedName>
</protein>
<organism evidence="3 4">
    <name type="scientific">Antrihabitans stalactiti</name>
    <dbReference type="NCBI Taxonomy" id="2584121"/>
    <lineage>
        <taxon>Bacteria</taxon>
        <taxon>Bacillati</taxon>
        <taxon>Actinomycetota</taxon>
        <taxon>Actinomycetes</taxon>
        <taxon>Mycobacteriales</taxon>
        <taxon>Nocardiaceae</taxon>
        <taxon>Antrihabitans</taxon>
    </lineage>
</organism>
<dbReference type="InterPro" id="IPR023696">
    <property type="entry name" value="Ureohydrolase_dom_sf"/>
</dbReference>
<reference evidence="3 4" key="2">
    <citation type="submission" date="2020-06" db="EMBL/GenBank/DDBJ databases">
        <title>Antribacter stalactiti gen. nov., sp. nov., a new member of the family Nacardiaceae isolated from a cave.</title>
        <authorList>
            <person name="Kim I.S."/>
        </authorList>
    </citation>
    <scope>NUCLEOTIDE SEQUENCE [LARGE SCALE GENOMIC DNA]</scope>
    <source>
        <strain evidence="3 4">YC2-7</strain>
    </source>
</reference>
<evidence type="ECO:0000259" key="2">
    <source>
        <dbReference type="Pfam" id="PF00850"/>
    </source>
</evidence>
<name>A0A848KJ52_9NOCA</name>
<feature type="domain" description="Histone deacetylase" evidence="2">
    <location>
        <begin position="25"/>
        <end position="277"/>
    </location>
</feature>
<dbReference type="SUPFAM" id="SSF52768">
    <property type="entry name" value="Arginase/deacetylase"/>
    <property type="match status" value="1"/>
</dbReference>
<dbReference type="GO" id="GO:0004407">
    <property type="term" value="F:histone deacetylase activity"/>
    <property type="evidence" value="ECO:0007669"/>
    <property type="project" value="TreeGrafter"/>
</dbReference>
<evidence type="ECO:0000313" key="3">
    <source>
        <dbReference type="EMBL" id="NMN97838.1"/>
    </source>
</evidence>
<dbReference type="GO" id="GO:0040029">
    <property type="term" value="P:epigenetic regulation of gene expression"/>
    <property type="evidence" value="ECO:0007669"/>
    <property type="project" value="TreeGrafter"/>
</dbReference>
<dbReference type="PANTHER" id="PTHR10625:SF19">
    <property type="entry name" value="HISTONE DEACETYLASE 12"/>
    <property type="match status" value="1"/>
</dbReference>
<dbReference type="PRINTS" id="PR01270">
    <property type="entry name" value="HDASUPER"/>
</dbReference>
<comment type="similarity">
    <text evidence="1">Belongs to the histone deacetylase family.</text>
</comment>
<dbReference type="InterPro" id="IPR000286">
    <property type="entry name" value="HDACs"/>
</dbReference>
<dbReference type="Proteomes" id="UP000535543">
    <property type="component" value="Unassembled WGS sequence"/>
</dbReference>
<accession>A0A848KJ52</accession>
<dbReference type="AlphaFoldDB" id="A0A848KJ52"/>
<evidence type="ECO:0000313" key="4">
    <source>
        <dbReference type="Proteomes" id="UP000535543"/>
    </source>
</evidence>
<dbReference type="InterPro" id="IPR023801">
    <property type="entry name" value="His_deacetylse_dom"/>
</dbReference>
<dbReference type="PANTHER" id="PTHR10625">
    <property type="entry name" value="HISTONE DEACETYLASE HDAC1-RELATED"/>
    <property type="match status" value="1"/>
</dbReference>
<dbReference type="Gene3D" id="3.40.800.20">
    <property type="entry name" value="Histone deacetylase domain"/>
    <property type="match status" value="1"/>
</dbReference>
<proteinExistence type="inferred from homology"/>
<reference evidence="3 4" key="1">
    <citation type="submission" date="2019-05" db="EMBL/GenBank/DDBJ databases">
        <authorList>
            <person name="Lee S.D."/>
        </authorList>
    </citation>
    <scope>NUCLEOTIDE SEQUENCE [LARGE SCALE GENOMIC DNA]</scope>
    <source>
        <strain evidence="3 4">YC2-7</strain>
    </source>
</reference>
<dbReference type="Pfam" id="PF00850">
    <property type="entry name" value="Hist_deacetyl"/>
    <property type="match status" value="1"/>
</dbReference>
<comment type="caution">
    <text evidence="3">The sequence shown here is derived from an EMBL/GenBank/DDBJ whole genome shotgun (WGS) entry which is preliminary data.</text>
</comment>
<sequence>MKVFYSPDYAGSAHAFATTRKSGWIADSLATEPIDSVELIAPTPLTADQIAMVHDDIYVSAVRTGSPRFLAESQGFGWDQGLWPMVAASTGGVVDAARAAMCDGVAGSLSSGLHHAYRDRGTGFCTFNGLAIAAKAVIDEGTAKSVLVLDLDAHCGGGTSSLIARDSRIRQIDVSVDSFDSYADTDNAQLTIVTDASEYLNACRQALSRTESATQSAKFDLCLYNAGMDPFQDCPIGGLDGITGEILARREALVFDWFRQRGIPVAFVLAGGYLGPNLDETGLVGLHRLTLTAAAQAAVTVTTWLGQRQ</sequence>
<gene>
    <name evidence="3" type="ORF">FGL95_22630</name>
</gene>
<evidence type="ECO:0000256" key="1">
    <source>
        <dbReference type="ARBA" id="ARBA00005947"/>
    </source>
</evidence>
<keyword evidence="4" id="KW-1185">Reference proteome</keyword>
<dbReference type="EMBL" id="VCQU01000008">
    <property type="protein sequence ID" value="NMN97838.1"/>
    <property type="molecule type" value="Genomic_DNA"/>
</dbReference>
<dbReference type="InterPro" id="IPR037138">
    <property type="entry name" value="His_deacetylse_dom_sf"/>
</dbReference>